<evidence type="ECO:0000313" key="2">
    <source>
        <dbReference type="EMBL" id="KAA8496582.1"/>
    </source>
</evidence>
<keyword evidence="3" id="KW-1185">Reference proteome</keyword>
<organism evidence="2 3">
    <name type="scientific">Porphyridium purpureum</name>
    <name type="common">Red alga</name>
    <name type="synonym">Porphyridium cruentum</name>
    <dbReference type="NCBI Taxonomy" id="35688"/>
    <lineage>
        <taxon>Eukaryota</taxon>
        <taxon>Rhodophyta</taxon>
        <taxon>Bangiophyceae</taxon>
        <taxon>Porphyridiales</taxon>
        <taxon>Porphyridiaceae</taxon>
        <taxon>Porphyridium</taxon>
    </lineage>
</organism>
<dbReference type="AlphaFoldDB" id="A0A5J4Z0I0"/>
<evidence type="ECO:0000313" key="3">
    <source>
        <dbReference type="Proteomes" id="UP000324585"/>
    </source>
</evidence>
<dbReference type="Proteomes" id="UP000324585">
    <property type="component" value="Unassembled WGS sequence"/>
</dbReference>
<proteinExistence type="predicted"/>
<feature type="compositionally biased region" description="Polar residues" evidence="1">
    <location>
        <begin position="146"/>
        <end position="156"/>
    </location>
</feature>
<feature type="compositionally biased region" description="Basic and acidic residues" evidence="1">
    <location>
        <begin position="128"/>
        <end position="140"/>
    </location>
</feature>
<dbReference type="OrthoDB" id="6040at2759"/>
<evidence type="ECO:0000256" key="1">
    <source>
        <dbReference type="SAM" id="MobiDB-lite"/>
    </source>
</evidence>
<feature type="compositionally biased region" description="Polar residues" evidence="1">
    <location>
        <begin position="87"/>
        <end position="99"/>
    </location>
</feature>
<feature type="compositionally biased region" description="Basic and acidic residues" evidence="1">
    <location>
        <begin position="157"/>
        <end position="192"/>
    </location>
</feature>
<feature type="region of interest" description="Disordered" evidence="1">
    <location>
        <begin position="1"/>
        <end position="193"/>
    </location>
</feature>
<sequence>MEGALEMKGPLREPPAAAVEQDPPPAPADAPDCEAVGERTAHKRKMEQARDGKAAPATTAADARHVGAGSKWAPSERQKAAGVSEMSGRQSDEASQSSMESRKRVKTYVRHGQRVAESTSHVPLAADTRAEQVLERDQFPERPASMTRSASATDVTSHAEKETREAEPQTHSAAVERPEGTEQKDLFQRIDESMMSPANLALASSNLAAQGAKTENRQSQEAAPEAMEKSHSNTNALNGTRGHALSSAASTKSFCENASSKTKHGSSRNAADGRPSELSTGSHAKRNASDREPSRFCHICQRKQGVVKHIVCCNISQGSCRKVVCELCFEDNDWDFEAALAQRTSWACPHCLGLCPPRAQCKTYERTNDRRRNGTLNSKKPKKVVNDGKITAQGHMHAPQHVPAPGLYPYPQVYALPHGQEQQFHAHRVQQSALSASRPAPLNVSRLASSSGWPAVEPGLHHQVPVASNPYAAHVGPPPNAGGFAVYYEYTYAPPQTEPIPTYSLFDGLPF</sequence>
<comment type="caution">
    <text evidence="2">The sequence shown here is derived from an EMBL/GenBank/DDBJ whole genome shotgun (WGS) entry which is preliminary data.</text>
</comment>
<dbReference type="EMBL" id="VRMN01000002">
    <property type="protein sequence ID" value="KAA8496582.1"/>
    <property type="molecule type" value="Genomic_DNA"/>
</dbReference>
<name>A0A5J4Z0I0_PORPP</name>
<accession>A0A5J4Z0I0</accession>
<reference evidence="3" key="1">
    <citation type="journal article" date="2019" name="Nat. Commun.">
        <title>Expansion of phycobilisome linker gene families in mesophilic red algae.</title>
        <authorList>
            <person name="Lee J."/>
            <person name="Kim D."/>
            <person name="Bhattacharya D."/>
            <person name="Yoon H.S."/>
        </authorList>
    </citation>
    <scope>NUCLEOTIDE SEQUENCE [LARGE SCALE GENOMIC DNA]</scope>
    <source>
        <strain evidence="3">CCMP 1328</strain>
    </source>
</reference>
<protein>
    <recommendedName>
        <fullName evidence="4">Zinc-finger domain-containing protein</fullName>
    </recommendedName>
</protein>
<feature type="compositionally biased region" description="Basic residues" evidence="1">
    <location>
        <begin position="103"/>
        <end position="113"/>
    </location>
</feature>
<evidence type="ECO:0008006" key="4">
    <source>
        <dbReference type="Google" id="ProtNLM"/>
    </source>
</evidence>
<feature type="region of interest" description="Disordered" evidence="1">
    <location>
        <begin position="208"/>
        <end position="243"/>
    </location>
</feature>
<feature type="region of interest" description="Disordered" evidence="1">
    <location>
        <begin position="256"/>
        <end position="289"/>
    </location>
</feature>
<gene>
    <name evidence="2" type="ORF">FVE85_0311</name>
</gene>
<feature type="compositionally biased region" description="Basic and acidic residues" evidence="1">
    <location>
        <begin position="36"/>
        <end position="53"/>
    </location>
</feature>